<evidence type="ECO:0000256" key="1">
    <source>
        <dbReference type="SAM" id="MobiDB-lite"/>
    </source>
</evidence>
<reference evidence="3" key="1">
    <citation type="submission" date="2015-04" db="EMBL/GenBank/DDBJ databases">
        <title>The genome sequence of the plant pathogenic Rhizarian Plasmodiophora brassicae reveals insights in its biotrophic life cycle and the origin of chitin synthesis.</title>
        <authorList>
            <person name="Schwelm A."/>
            <person name="Fogelqvist J."/>
            <person name="Knaust A."/>
            <person name="Julke S."/>
            <person name="Lilja T."/>
            <person name="Dhandapani V."/>
            <person name="Bonilla-Rosso G."/>
            <person name="Karlsson M."/>
            <person name="Shevchenko A."/>
            <person name="Choi S.R."/>
            <person name="Kim H.G."/>
            <person name="Park J.Y."/>
            <person name="Lim Y.P."/>
            <person name="Ludwig-Muller J."/>
            <person name="Dixelius C."/>
        </authorList>
    </citation>
    <scope>NUCLEOTIDE SEQUENCE</scope>
    <source>
        <tissue evidence="3">Potato root galls</tissue>
    </source>
</reference>
<organism evidence="3">
    <name type="scientific">Spongospora subterranea</name>
    <dbReference type="NCBI Taxonomy" id="70186"/>
    <lineage>
        <taxon>Eukaryota</taxon>
        <taxon>Sar</taxon>
        <taxon>Rhizaria</taxon>
        <taxon>Endomyxa</taxon>
        <taxon>Phytomyxea</taxon>
        <taxon>Plasmodiophorida</taxon>
        <taxon>Plasmodiophoridae</taxon>
        <taxon>Spongospora</taxon>
    </lineage>
</organism>
<feature type="non-terminal residue" evidence="3">
    <location>
        <position position="1"/>
    </location>
</feature>
<feature type="domain" description="JmjC" evidence="2">
    <location>
        <begin position="235"/>
        <end position="402"/>
    </location>
</feature>
<dbReference type="InterPro" id="IPR003347">
    <property type="entry name" value="JmjC_dom"/>
</dbReference>
<accession>A0A0H5QSU5</accession>
<dbReference type="PANTHER" id="PTHR12461">
    <property type="entry name" value="HYPOXIA-INDUCIBLE FACTOR 1 ALPHA INHIBITOR-RELATED"/>
    <property type="match status" value="1"/>
</dbReference>
<dbReference type="PROSITE" id="PS51184">
    <property type="entry name" value="JMJC"/>
    <property type="match status" value="1"/>
</dbReference>
<dbReference type="Gene3D" id="2.60.120.650">
    <property type="entry name" value="Cupin"/>
    <property type="match status" value="1"/>
</dbReference>
<dbReference type="EMBL" id="HACM01004320">
    <property type="protein sequence ID" value="CRZ04762.1"/>
    <property type="molecule type" value="Transcribed_RNA"/>
</dbReference>
<sequence>VFENNISETFSGSRFRFGFEAIPASESDDKATPDLAALSGAALGIPYGLLGVMQEDVSELRRQQFVRIDWERSSWAQLHVSCLSKESRSYSVPTHAVAVVNEPKSLYDDVLWLFDYTFDSQFAAFSLPSELHYVQTPLTIETGCPSLVWPLNFDTFRRNVYNQRAFIVHSSKDRLRVLAGDLHDFDVETMIANASRTVLWMADQKRGQMQYIDSESAAMAQVCYRAGHSLYFNPDQETQRRYISAICEDLGMDFTAAIDGGCGGDMEIFAVAGKHLTPWHFDAQHNFTVQIRGTKRWSLRRGPLRDPLTNLHLHSSNTESVADDARTHGACGASPDSLQAPSDDDPEIRTVTLRPGSVMYFPAGFWHKVEQQDADSPSLSINFSIDGTRWMDLLKNRLLPMLFTDPRWRERPDMTCGPKQSRAHFKALLETIPSAVSAMCDSELLPDGMFQQAGRVSSIDLCRDSHDFPPFEESVVFQRSPVVIFCPNPTDISVFTISIGLAKFADGYKPESLVSIAVPHLLARVARHLASLPPWSTTSIVELRHADVDDVLIQRLIHHLVHNGYLLTDCAR</sequence>
<feature type="region of interest" description="Disordered" evidence="1">
    <location>
        <begin position="315"/>
        <end position="346"/>
    </location>
</feature>
<name>A0A0H5QSU5_9EUKA</name>
<proteinExistence type="predicted"/>
<protein>
    <recommendedName>
        <fullName evidence="2">JmjC domain-containing protein</fullName>
    </recommendedName>
</protein>
<dbReference type="InterPro" id="IPR041667">
    <property type="entry name" value="Cupin_8"/>
</dbReference>
<evidence type="ECO:0000313" key="3">
    <source>
        <dbReference type="EMBL" id="CRZ04762.1"/>
    </source>
</evidence>
<dbReference type="AlphaFoldDB" id="A0A0H5QSU5"/>
<dbReference type="PANTHER" id="PTHR12461:SF105">
    <property type="entry name" value="HYPOXIA-INDUCIBLE FACTOR 1-ALPHA INHIBITOR"/>
    <property type="match status" value="1"/>
</dbReference>
<dbReference type="SUPFAM" id="SSF51197">
    <property type="entry name" value="Clavaminate synthase-like"/>
    <property type="match status" value="1"/>
</dbReference>
<dbReference type="Pfam" id="PF13621">
    <property type="entry name" value="Cupin_8"/>
    <property type="match status" value="1"/>
</dbReference>
<evidence type="ECO:0000259" key="2">
    <source>
        <dbReference type="PROSITE" id="PS51184"/>
    </source>
</evidence>